<dbReference type="InterPro" id="IPR036237">
    <property type="entry name" value="Xyl_isomerase-like_sf"/>
</dbReference>
<dbReference type="Gene3D" id="3.20.20.150">
    <property type="entry name" value="Divalent-metal-dependent TIM barrel enzymes"/>
    <property type="match status" value="1"/>
</dbReference>
<dbReference type="RefSeq" id="WP_269414287.1">
    <property type="nucleotide sequence ID" value="NZ_JAPWGL010000001.1"/>
</dbReference>
<accession>A0ABT4KU69</accession>
<dbReference type="GO" id="GO:0016853">
    <property type="term" value="F:isomerase activity"/>
    <property type="evidence" value="ECO:0007669"/>
    <property type="project" value="UniProtKB-KW"/>
</dbReference>
<organism evidence="4 5">
    <name type="scientific">Pedobacter rhodius</name>
    <dbReference type="NCBI Taxonomy" id="3004098"/>
    <lineage>
        <taxon>Bacteria</taxon>
        <taxon>Pseudomonadati</taxon>
        <taxon>Bacteroidota</taxon>
        <taxon>Sphingobacteriia</taxon>
        <taxon>Sphingobacteriales</taxon>
        <taxon>Sphingobacteriaceae</taxon>
        <taxon>Pedobacter</taxon>
    </lineage>
</organism>
<evidence type="ECO:0000313" key="5">
    <source>
        <dbReference type="Proteomes" id="UP001144341"/>
    </source>
</evidence>
<evidence type="ECO:0000256" key="1">
    <source>
        <dbReference type="ARBA" id="ARBA00022723"/>
    </source>
</evidence>
<dbReference type="EMBL" id="JAPWGL010000001">
    <property type="protein sequence ID" value="MCZ4222486.1"/>
    <property type="molecule type" value="Genomic_DNA"/>
</dbReference>
<dbReference type="InterPro" id="IPR050337">
    <property type="entry name" value="L-rhamnose_isomerase"/>
</dbReference>
<proteinExistence type="predicted"/>
<keyword evidence="2" id="KW-0464">Manganese</keyword>
<dbReference type="Proteomes" id="UP001144341">
    <property type="component" value="Unassembled WGS sequence"/>
</dbReference>
<keyword evidence="3 4" id="KW-0413">Isomerase</keyword>
<evidence type="ECO:0000313" key="4">
    <source>
        <dbReference type="EMBL" id="MCZ4222486.1"/>
    </source>
</evidence>
<dbReference type="PANTHER" id="PTHR30268:SF0">
    <property type="entry name" value="L-RHAMNOSE ISOMERASE"/>
    <property type="match status" value="1"/>
</dbReference>
<dbReference type="PANTHER" id="PTHR30268">
    <property type="entry name" value="L-RHAMNOSE ISOMERASE"/>
    <property type="match status" value="1"/>
</dbReference>
<evidence type="ECO:0000256" key="3">
    <source>
        <dbReference type="ARBA" id="ARBA00023235"/>
    </source>
</evidence>
<gene>
    <name evidence="4" type="ORF">O0931_04170</name>
</gene>
<dbReference type="SUPFAM" id="SSF51658">
    <property type="entry name" value="Xylose isomerase-like"/>
    <property type="match status" value="1"/>
</dbReference>
<keyword evidence="1" id="KW-0479">Metal-binding</keyword>
<comment type="caution">
    <text evidence="4">The sequence shown here is derived from an EMBL/GenBank/DDBJ whole genome shotgun (WGS) entry which is preliminary data.</text>
</comment>
<protein>
    <submittedName>
        <fullName evidence="4">Sugar isomerase</fullName>
    </submittedName>
</protein>
<evidence type="ECO:0000256" key="2">
    <source>
        <dbReference type="ARBA" id="ARBA00023211"/>
    </source>
</evidence>
<name>A0ABT4KU69_9SPHI</name>
<reference evidence="4" key="1">
    <citation type="submission" date="2022-12" db="EMBL/GenBank/DDBJ databases">
        <title>Genome sequence of SJ11.</title>
        <authorList>
            <person name="Woo H."/>
        </authorList>
    </citation>
    <scope>NUCLEOTIDE SEQUENCE</scope>
    <source>
        <strain evidence="4">SJ11</strain>
    </source>
</reference>
<keyword evidence="5" id="KW-1185">Reference proteome</keyword>
<sequence length="427" mass="47153">MNIEQNQIEKHNDALLTSHQRKISFLKEEWSHIDLENVIQKLVDFQIAIPSWALGTGGTRFGRFAITGGEPRTIEEKIEDVGLLHALNGASGAISLHIPWDIPQNAGALKSLAAGYGLKFDAMNSNTFQDQAGAAHSYKFGSLQNVNKAIRKQAIEHNIEVIKHGIALGSDALTVWLADGSCFPGQLNFRKAFENTLESLHEIYAALPEDWKMFVEYKAFEPNFYSTTVGDWGQSLLYASKLGKKAYTLVDLGHHLPNANIEQIVSLLLMEGKLGGFHFNDSKYGDDDLTAGSIKPYQLFLIFNELVEGVDAKGMNHAKDLGWMIDASHNVKDPLEDLLQSVEAIMIAYAQALLVDRKALNAAQDNNDVAKAQEILQNTFRSDLRALVAEARLRANAALSPINLYRELSVRQNLVKDRGLGTVATGL</sequence>